<feature type="compositionally biased region" description="Polar residues" evidence="2">
    <location>
        <begin position="677"/>
        <end position="695"/>
    </location>
</feature>
<feature type="compositionally biased region" description="Low complexity" evidence="2">
    <location>
        <begin position="768"/>
        <end position="778"/>
    </location>
</feature>
<feature type="region of interest" description="Disordered" evidence="2">
    <location>
        <begin position="1"/>
        <end position="21"/>
    </location>
</feature>
<evidence type="ECO:0000313" key="5">
    <source>
        <dbReference type="Proteomes" id="UP000039865"/>
    </source>
</evidence>
<feature type="compositionally biased region" description="Polar residues" evidence="2">
    <location>
        <begin position="960"/>
        <end position="973"/>
    </location>
</feature>
<reference evidence="4 5" key="1">
    <citation type="submission" date="2014-06" db="EMBL/GenBank/DDBJ databases">
        <authorList>
            <person name="Swart Estienne"/>
        </authorList>
    </citation>
    <scope>NUCLEOTIDE SEQUENCE [LARGE SCALE GENOMIC DNA]</scope>
    <source>
        <strain evidence="4 5">130c</strain>
    </source>
</reference>
<keyword evidence="5" id="KW-1185">Reference proteome</keyword>
<feature type="region of interest" description="Disordered" evidence="2">
    <location>
        <begin position="271"/>
        <end position="594"/>
    </location>
</feature>
<sequence length="1139" mass="130110">MHRGNQGRSSQTTNTPLMNSSKHAKLYDQINANDRSYDNNLNNMSNGKIDPNSTLDINNSKKSPFQSSKKHHFSKQSVQSYQMYLIDESHENISQIIANTSQFDQTSIFASPGYQKLTDKSSNLQTSIKQQYMNNKNPLLSNPTLQSQTSVNSQTQQYNQEVNNKQSQSAYISPSKSSKLSPQKGSQPRSGRSSSRDSSSHRDHSHGKRSLHNSASRRSYSTDQDQSEKSFAYPCQAFKQFLLTVREGKIDMKDLNNSPFLVDYLTMQAHSHGGGAQSTTDQKPFTSTLRQSSNPRQNSRGRDSSAKAKRNARDKKLNVPKESILEEDEDDATHTQYGTNSNYNTFNKTDGSIPNRNSSLSKGGKQNQSKDTKTRDSLSKHNFKEDQKSKKDGSQSPLKLSDLKNNSQMKNQNSSQKKQRRGRNDRSTSGDERNKIVEAILEVDESTDLRFDEKGRPIQSNKYSSQKQNPYRQSEDEYNTGGGSNNKGSLNNSFQSKQRRGRKDRSVNSDDAYNDINYKQEDKQNPLMQSPNEPRSISKLPKPAARDDDPKRSIQNKEILKLVHPNDTNPLSDGTFKDYQNSGTGEIDPLSERDKLPLLAKNTDFNSDVDYNLTSLNNQDLQKKYLKQPSPLKKQQYKEDDSNDIDRKISARTNEDVDLLNDSKNYGKQYEEEKDQQSNQPVQMITRKGNNSKSKVGSGYNPSNSNSKSKTNLGKNEVDQKFDEDDGTKETLKFKDFLESQSKPKSKGENDQNSGKSGAFRRSDDSSKSNNRYSNQLQVDDEDQGEDQQNLSGKKKQRRGRASRRDQSSDMSQGRPSNLSNQGPNQDKKNNIQDSDRINNSQENLESQLSYRDQPRYSERSIIPEELPTSKRSEKTSRADRISLKEKKNMQLNNEDDEEGLNNQPLSQQIDGLTTDRQYQQLTDQDLQSNPEIQNSARQNQDKYPLEYINSEGQQERENTSPSKYSKYNTSPNRRGERDLDQNLKLDDQQLENQKSVNSLNLVKNKKQSQGSFSSSKTFLSIKQKTQYKSRLRELEDKLKKSVQENPTKPLDYALINELQNEAAKTIQNRLKEIKQTQDDDVVRRGRFCDRKIQTDPVNLFSLAANSKNDMDKFKKFFFAVFYTYMMMNTIMADAFKKK</sequence>
<feature type="region of interest" description="Disordered" evidence="2">
    <location>
        <begin position="34"/>
        <end position="74"/>
    </location>
</feature>
<keyword evidence="1" id="KW-0175">Coiled coil</keyword>
<feature type="region of interest" description="Disordered" evidence="2">
    <location>
        <begin position="622"/>
        <end position="907"/>
    </location>
</feature>
<keyword evidence="3" id="KW-0812">Transmembrane</keyword>
<organism evidence="4 5">
    <name type="scientific">Stylonychia lemnae</name>
    <name type="common">Ciliate</name>
    <dbReference type="NCBI Taxonomy" id="5949"/>
    <lineage>
        <taxon>Eukaryota</taxon>
        <taxon>Sar</taxon>
        <taxon>Alveolata</taxon>
        <taxon>Ciliophora</taxon>
        <taxon>Intramacronucleata</taxon>
        <taxon>Spirotrichea</taxon>
        <taxon>Stichotrichia</taxon>
        <taxon>Sporadotrichida</taxon>
        <taxon>Oxytrichidae</taxon>
        <taxon>Stylonychinae</taxon>
        <taxon>Stylonychia</taxon>
    </lineage>
</organism>
<proteinExistence type="predicted"/>
<accession>A0A077ZZK6</accession>
<dbReference type="InParanoid" id="A0A077ZZK6"/>
<feature type="compositionally biased region" description="Polar residues" evidence="2">
    <location>
        <begin position="566"/>
        <end position="584"/>
    </location>
</feature>
<feature type="compositionally biased region" description="Basic and acidic residues" evidence="2">
    <location>
        <begin position="853"/>
        <end position="889"/>
    </location>
</feature>
<feature type="compositionally biased region" description="Polar residues" evidence="2">
    <location>
        <begin position="458"/>
        <end position="472"/>
    </location>
</feature>
<keyword evidence="3" id="KW-1133">Transmembrane helix</keyword>
<feature type="compositionally biased region" description="Polar residues" evidence="2">
    <location>
        <begin position="212"/>
        <end position="224"/>
    </location>
</feature>
<feature type="compositionally biased region" description="Polar residues" evidence="2">
    <location>
        <begin position="809"/>
        <end position="825"/>
    </location>
</feature>
<feature type="compositionally biased region" description="Basic and acidic residues" evidence="2">
    <location>
        <begin position="636"/>
        <end position="655"/>
    </location>
</feature>
<feature type="compositionally biased region" description="Polar residues" evidence="2">
    <location>
        <begin position="334"/>
        <end position="367"/>
    </location>
</feature>
<feature type="compositionally biased region" description="Low complexity" evidence="2">
    <location>
        <begin position="404"/>
        <end position="416"/>
    </location>
</feature>
<feature type="region of interest" description="Disordered" evidence="2">
    <location>
        <begin position="952"/>
        <end position="980"/>
    </location>
</feature>
<feature type="compositionally biased region" description="Polar residues" evidence="2">
    <location>
        <begin position="277"/>
        <end position="298"/>
    </location>
</feature>
<feature type="compositionally biased region" description="Basic and acidic residues" evidence="2">
    <location>
        <begin position="826"/>
        <end position="837"/>
    </location>
</feature>
<feature type="region of interest" description="Disordered" evidence="2">
    <location>
        <begin position="135"/>
        <end position="229"/>
    </location>
</feature>
<feature type="compositionally biased region" description="Basic and acidic residues" evidence="2">
    <location>
        <begin position="368"/>
        <end position="393"/>
    </location>
</feature>
<feature type="compositionally biased region" description="Polar residues" evidence="2">
    <location>
        <begin position="526"/>
        <end position="535"/>
    </location>
</feature>
<gene>
    <name evidence="4" type="primary">Contig4012.g4297</name>
    <name evidence="4" type="ORF">STYLEM_4344</name>
</gene>
<evidence type="ECO:0000256" key="2">
    <source>
        <dbReference type="SAM" id="MobiDB-lite"/>
    </source>
</evidence>
<dbReference type="EMBL" id="CCKQ01004205">
    <property type="protein sequence ID" value="CDW75356.1"/>
    <property type="molecule type" value="Genomic_DNA"/>
</dbReference>
<feature type="compositionally biased region" description="Basic and acidic residues" evidence="2">
    <location>
        <begin position="728"/>
        <end position="738"/>
    </location>
</feature>
<feature type="compositionally biased region" description="Polar residues" evidence="2">
    <location>
        <begin position="34"/>
        <end position="58"/>
    </location>
</feature>
<dbReference type="Proteomes" id="UP000039865">
    <property type="component" value="Unassembled WGS sequence"/>
</dbReference>
<dbReference type="AlphaFoldDB" id="A0A077ZZK6"/>
<feature type="compositionally biased region" description="Low complexity" evidence="2">
    <location>
        <begin position="146"/>
        <end position="193"/>
    </location>
</feature>
<feature type="compositionally biased region" description="Basic and acidic residues" evidence="2">
    <location>
        <begin position="447"/>
        <end position="456"/>
    </location>
</feature>
<feature type="transmembrane region" description="Helical" evidence="3">
    <location>
        <begin position="1117"/>
        <end position="1136"/>
    </location>
</feature>
<feature type="compositionally biased region" description="Polar residues" evidence="2">
    <location>
        <begin position="838"/>
        <end position="851"/>
    </location>
</feature>
<feature type="compositionally biased region" description="Low complexity" evidence="2">
    <location>
        <begin position="697"/>
        <end position="715"/>
    </location>
</feature>
<evidence type="ECO:0000256" key="3">
    <source>
        <dbReference type="SAM" id="Phobius"/>
    </source>
</evidence>
<feature type="coiled-coil region" evidence="1">
    <location>
        <begin position="1025"/>
        <end position="1077"/>
    </location>
</feature>
<evidence type="ECO:0000313" key="4">
    <source>
        <dbReference type="EMBL" id="CDW75356.1"/>
    </source>
</evidence>
<feature type="compositionally biased region" description="Basic residues" evidence="2">
    <location>
        <begin position="793"/>
        <end position="802"/>
    </location>
</feature>
<name>A0A077ZZK6_STYLE</name>
<evidence type="ECO:0000256" key="1">
    <source>
        <dbReference type="SAM" id="Coils"/>
    </source>
</evidence>
<protein>
    <submittedName>
        <fullName evidence="4">Uncharacterized protein</fullName>
    </submittedName>
</protein>
<feature type="compositionally biased region" description="Polar residues" evidence="2">
    <location>
        <begin position="135"/>
        <end position="145"/>
    </location>
</feature>
<feature type="compositionally biased region" description="Basic and acidic residues" evidence="2">
    <location>
        <begin position="422"/>
        <end position="436"/>
    </location>
</feature>
<keyword evidence="3" id="KW-0472">Membrane</keyword>